<dbReference type="Proteomes" id="UP000075880">
    <property type="component" value="Unassembled WGS sequence"/>
</dbReference>
<evidence type="ECO:0000313" key="1">
    <source>
        <dbReference type="EnsemblMetazoa" id="ENSAATROPP013296"/>
    </source>
</evidence>
<sequence>MSSVVDQHMWKIFHDHIIQSYFSADNTKVLTKIKQSSNLCF</sequence>
<organism evidence="1 2">
    <name type="scientific">Anopheles atroparvus</name>
    <name type="common">European mosquito</name>
    <dbReference type="NCBI Taxonomy" id="41427"/>
    <lineage>
        <taxon>Eukaryota</taxon>
        <taxon>Metazoa</taxon>
        <taxon>Ecdysozoa</taxon>
        <taxon>Arthropoda</taxon>
        <taxon>Hexapoda</taxon>
        <taxon>Insecta</taxon>
        <taxon>Pterygota</taxon>
        <taxon>Neoptera</taxon>
        <taxon>Endopterygota</taxon>
        <taxon>Diptera</taxon>
        <taxon>Nematocera</taxon>
        <taxon>Culicoidea</taxon>
        <taxon>Culicidae</taxon>
        <taxon>Anophelinae</taxon>
        <taxon>Anopheles</taxon>
    </lineage>
</organism>
<proteinExistence type="predicted"/>
<accession>A0AAG5DQ61</accession>
<protein>
    <submittedName>
        <fullName evidence="1">Uncharacterized protein</fullName>
    </submittedName>
</protein>
<evidence type="ECO:0000313" key="2">
    <source>
        <dbReference type="Proteomes" id="UP000075880"/>
    </source>
</evidence>
<dbReference type="AlphaFoldDB" id="A0AAG5DQ61"/>
<keyword evidence="2" id="KW-1185">Reference proteome</keyword>
<name>A0AAG5DQ61_ANOAO</name>
<dbReference type="EnsemblMetazoa" id="ENSAATROPT014597">
    <property type="protein sequence ID" value="ENSAATROPP013296"/>
    <property type="gene ID" value="ENSAATROPG011843"/>
</dbReference>
<reference evidence="1" key="1">
    <citation type="submission" date="2024-04" db="UniProtKB">
        <authorList>
            <consortium name="EnsemblMetazoa"/>
        </authorList>
    </citation>
    <scope>IDENTIFICATION</scope>
    <source>
        <strain evidence="1">EBRO</strain>
    </source>
</reference>